<name>A0A7Z0CZY5_9MICO</name>
<gene>
    <name evidence="2" type="ORF">BJY26_001020</name>
</gene>
<dbReference type="EMBL" id="JACBZP010000001">
    <property type="protein sequence ID" value="NYI66714.1"/>
    <property type="molecule type" value="Genomic_DNA"/>
</dbReference>
<comment type="caution">
    <text evidence="2">The sequence shown here is derived from an EMBL/GenBank/DDBJ whole genome shotgun (WGS) entry which is preliminary data.</text>
</comment>
<dbReference type="PROSITE" id="PS51257">
    <property type="entry name" value="PROKAR_LIPOPROTEIN"/>
    <property type="match status" value="1"/>
</dbReference>
<organism evidence="2 3">
    <name type="scientific">Spelaeicoccus albus</name>
    <dbReference type="NCBI Taxonomy" id="1280376"/>
    <lineage>
        <taxon>Bacteria</taxon>
        <taxon>Bacillati</taxon>
        <taxon>Actinomycetota</taxon>
        <taxon>Actinomycetes</taxon>
        <taxon>Micrococcales</taxon>
        <taxon>Brevibacteriaceae</taxon>
        <taxon>Spelaeicoccus</taxon>
    </lineage>
</organism>
<keyword evidence="2" id="KW-0762">Sugar transport</keyword>
<keyword evidence="1" id="KW-0732">Signal</keyword>
<feature type="chain" id="PRO_5038799397" evidence="1">
    <location>
        <begin position="23"/>
        <end position="426"/>
    </location>
</feature>
<feature type="signal peptide" evidence="1">
    <location>
        <begin position="1"/>
        <end position="22"/>
    </location>
</feature>
<evidence type="ECO:0000256" key="1">
    <source>
        <dbReference type="SAM" id="SignalP"/>
    </source>
</evidence>
<dbReference type="Pfam" id="PF13416">
    <property type="entry name" value="SBP_bac_8"/>
    <property type="match status" value="1"/>
</dbReference>
<dbReference type="SUPFAM" id="SSF53850">
    <property type="entry name" value="Periplasmic binding protein-like II"/>
    <property type="match status" value="1"/>
</dbReference>
<keyword evidence="3" id="KW-1185">Reference proteome</keyword>
<dbReference type="InterPro" id="IPR050490">
    <property type="entry name" value="Bact_solute-bd_prot1"/>
</dbReference>
<proteinExistence type="predicted"/>
<dbReference type="AlphaFoldDB" id="A0A7Z0CZY5"/>
<dbReference type="Proteomes" id="UP000539111">
    <property type="component" value="Unassembled WGS sequence"/>
</dbReference>
<dbReference type="PANTHER" id="PTHR43649">
    <property type="entry name" value="ARABINOSE-BINDING PROTEIN-RELATED"/>
    <property type="match status" value="1"/>
</dbReference>
<evidence type="ECO:0000313" key="2">
    <source>
        <dbReference type="EMBL" id="NYI66714.1"/>
    </source>
</evidence>
<keyword evidence="2" id="KW-0813">Transport</keyword>
<dbReference type="RefSeq" id="WP_179426241.1">
    <property type="nucleotide sequence ID" value="NZ_JACBZP010000001.1"/>
</dbReference>
<accession>A0A7Z0CZY5</accession>
<evidence type="ECO:0000313" key="3">
    <source>
        <dbReference type="Proteomes" id="UP000539111"/>
    </source>
</evidence>
<protein>
    <submittedName>
        <fullName evidence="2">Multiple sugar transport system substrate-binding protein</fullName>
    </submittedName>
</protein>
<reference evidence="2 3" key="1">
    <citation type="submission" date="2020-07" db="EMBL/GenBank/DDBJ databases">
        <title>Sequencing the genomes of 1000 actinobacteria strains.</title>
        <authorList>
            <person name="Klenk H.-P."/>
        </authorList>
    </citation>
    <scope>NUCLEOTIDE SEQUENCE [LARGE SCALE GENOMIC DNA]</scope>
    <source>
        <strain evidence="2 3">DSM 26341</strain>
    </source>
</reference>
<sequence>MKRKLGWALAAGVVAVSLTMSGCGGSSSDSGSGDLSVAWWGSQDRNNYTVKMFKKFDAAHSGIEVTPQFTGWDGYWSKMSTEFGGGSAPDVLQMDKQYLRSYADKGTLTALKNAGVNLGKLDKNSLATGTIDDKLYAIPSGVNAIAMFYDPAILKKAGVDFDPDSTMTWAQFAKIAAQVTKNDKGVYGTQNMMGWLPGLKLFARDNGQELYADDVKKLAVSKSTVTKWFEYWLDLQNKEYTPPASASASVGWGEIQKFPIVKKKAAFGFAWNSQYTAFKQLVNRPLGMTLAPGLGNGNKAYFLKPSMYWSISKTSKSPKAAAKLVDYLVNSPKASKFIGTDRGVPINKDVRKSLEKKATGNDKKVISFISRVDKIAGQAPPVDPSSTSQILDLYHKIVQQVEFKKISPSAGAANFIKQANSILQQG</sequence>
<dbReference type="PANTHER" id="PTHR43649:SF11">
    <property type="entry name" value="ABC TRANSPORTER SUBSTRATE-BINDING PROTEIN YESO-RELATED"/>
    <property type="match status" value="1"/>
</dbReference>
<dbReference type="InterPro" id="IPR006059">
    <property type="entry name" value="SBP"/>
</dbReference>
<dbReference type="Gene3D" id="3.40.190.10">
    <property type="entry name" value="Periplasmic binding protein-like II"/>
    <property type="match status" value="2"/>
</dbReference>